<feature type="transmembrane region" description="Helical" evidence="1">
    <location>
        <begin position="178"/>
        <end position="202"/>
    </location>
</feature>
<protein>
    <recommendedName>
        <fullName evidence="6">Phospholipase A2-like domain-containing protein</fullName>
    </recommendedName>
</protein>
<dbReference type="Pfam" id="PF21738">
    <property type="entry name" value="DJR-like_dom"/>
    <property type="match status" value="2"/>
</dbReference>
<keyword evidence="5" id="KW-1185">Reference proteome</keyword>
<dbReference type="GO" id="GO:0006644">
    <property type="term" value="P:phospholipid metabolic process"/>
    <property type="evidence" value="ECO:0007669"/>
    <property type="project" value="InterPro"/>
</dbReference>
<dbReference type="AlphaFoldDB" id="A0A6G0T2I8"/>
<dbReference type="InterPro" id="IPR036444">
    <property type="entry name" value="PLipase_A2_dom_sf"/>
</dbReference>
<feature type="domain" description="Double jelly roll-like" evidence="3">
    <location>
        <begin position="510"/>
        <end position="695"/>
    </location>
</feature>
<dbReference type="OrthoDB" id="6615564at2759"/>
<dbReference type="GO" id="GO:0004623">
    <property type="term" value="F:phospholipase A2 activity"/>
    <property type="evidence" value="ECO:0007669"/>
    <property type="project" value="InterPro"/>
</dbReference>
<dbReference type="PANTHER" id="PTHR36159">
    <property type="entry name" value="PROTEIN CBG23766"/>
    <property type="match status" value="1"/>
</dbReference>
<feature type="domain" description="Phospholipase A2-like" evidence="2">
    <location>
        <begin position="26"/>
        <end position="89"/>
    </location>
</feature>
<evidence type="ECO:0000259" key="3">
    <source>
        <dbReference type="Pfam" id="PF21738"/>
    </source>
</evidence>
<evidence type="ECO:0000256" key="1">
    <source>
        <dbReference type="SAM" id="Phobius"/>
    </source>
</evidence>
<keyword evidence="1" id="KW-0812">Transmembrane</keyword>
<dbReference type="PANTHER" id="PTHR36159:SF1">
    <property type="entry name" value="RETROVIRUS-RELATED POL POLYPROTEIN FROM TRANSPOSON 412-LIKE PROTEIN"/>
    <property type="match status" value="1"/>
</dbReference>
<proteinExistence type="predicted"/>
<sequence>MSPVRRNNKNKGGGIINTLINKLPLELHLPGYQYCGPGTKLRKRLDRGDKGINPLDSACKEHDIAYDHSKSLTDRQKADYILENRAWNRLKSKDSNLKEKAAAWLVTTGMKAKRKIGAGCGFKAAIKAAKNVLKKNINEKNLMKLIKKCFAAAKKIFRKNGKKSRVPRVIPIPKTAGMLPLILIFAGLSALGALTGGIANVVKTVSEFNRNEPSHLGRGLYLAPNKGGAYKIEKGKGLYLAPHGGGSYKRKGTQNSKTAKKLISTLPKRALYDYEIIKHACIMKIPHFIGVEMSCDIFPPLEVKTTSQLCLLSLQTHNSIPNIEPDCNTIGFRNSLGKCVNVTIPTGSYEIINLESTIQKLLPNHVTLFQLKADSSTLKCSMTCSHDIDFTIEHNISKILGFENKVYSENTKHESERIVNIMKVNCIKIDCNLISGSFSNAGGYEEDCKITQMQYHSFLPYSTTALSNNDEIRISIQNMDAYTLPCESYLYIEGKLNIPADITADKGEFNFTNNGFAFLFSEIRYEINGVEIQKLKSPGISSSLKGFCSHTPSGLNNLQNAAWDVNMDASENKHFMLNNKFAGCIPLKHLFGFCEDYKKILLNCNQQIILNRSSTDFDALYVLTTTPNEKLKKVAIELNKIIWKMPIIRVSDKEKIKLLKVLDSRKPVACAFRNWDLCEYPVLPQNTSHSWTVKSNRRFDHCYLKNLKVHLNSEISQTMLRLYCTRHILNSRNRTTRESSDPLLPKNIFQQFVPIVVVDLSRQNDNVKSSTVDLRIEFETDKAIPAKTAAYRLILHDQIITYNPFNGDVRKFITSVSGEEDNQPLANCLSALIFKSAIKQVPWTEIRSFNFLTSMCSR</sequence>
<evidence type="ECO:0000313" key="4">
    <source>
        <dbReference type="EMBL" id="KAE9524414.1"/>
    </source>
</evidence>
<dbReference type="InterPro" id="IPR013607">
    <property type="entry name" value="Phospholipase_A2-like"/>
</dbReference>
<gene>
    <name evidence="4" type="ORF">AGLY_015135</name>
</gene>
<keyword evidence="1" id="KW-1133">Transmembrane helix</keyword>
<keyword evidence="1" id="KW-0472">Membrane</keyword>
<comment type="caution">
    <text evidence="4">The sequence shown here is derived from an EMBL/GenBank/DDBJ whole genome shotgun (WGS) entry which is preliminary data.</text>
</comment>
<feature type="domain" description="Double jelly roll-like" evidence="3">
    <location>
        <begin position="696"/>
        <end position="800"/>
    </location>
</feature>
<dbReference type="EMBL" id="VYZN01000068">
    <property type="protein sequence ID" value="KAE9524414.1"/>
    <property type="molecule type" value="Genomic_DNA"/>
</dbReference>
<dbReference type="Pfam" id="PF08398">
    <property type="entry name" value="Phospholip_A2_4"/>
    <property type="match status" value="1"/>
</dbReference>
<evidence type="ECO:0000259" key="2">
    <source>
        <dbReference type="Pfam" id="PF08398"/>
    </source>
</evidence>
<reference evidence="4 5" key="1">
    <citation type="submission" date="2019-08" db="EMBL/GenBank/DDBJ databases">
        <title>The genome of the soybean aphid Biotype 1, its phylome, world population structure and adaptation to the North American continent.</title>
        <authorList>
            <person name="Giordano R."/>
            <person name="Donthu R.K."/>
            <person name="Hernandez A.G."/>
            <person name="Wright C.L."/>
            <person name="Zimin A.V."/>
        </authorList>
    </citation>
    <scope>NUCLEOTIDE SEQUENCE [LARGE SCALE GENOMIC DNA]</scope>
    <source>
        <tissue evidence="4">Whole aphids</tissue>
    </source>
</reference>
<dbReference type="Proteomes" id="UP000475862">
    <property type="component" value="Unassembled WGS sequence"/>
</dbReference>
<evidence type="ECO:0000313" key="5">
    <source>
        <dbReference type="Proteomes" id="UP000475862"/>
    </source>
</evidence>
<evidence type="ECO:0008006" key="6">
    <source>
        <dbReference type="Google" id="ProtNLM"/>
    </source>
</evidence>
<organism evidence="4 5">
    <name type="scientific">Aphis glycines</name>
    <name type="common">Soybean aphid</name>
    <dbReference type="NCBI Taxonomy" id="307491"/>
    <lineage>
        <taxon>Eukaryota</taxon>
        <taxon>Metazoa</taxon>
        <taxon>Ecdysozoa</taxon>
        <taxon>Arthropoda</taxon>
        <taxon>Hexapoda</taxon>
        <taxon>Insecta</taxon>
        <taxon>Pterygota</taxon>
        <taxon>Neoptera</taxon>
        <taxon>Paraneoptera</taxon>
        <taxon>Hemiptera</taxon>
        <taxon>Sternorrhyncha</taxon>
        <taxon>Aphidomorpha</taxon>
        <taxon>Aphidoidea</taxon>
        <taxon>Aphididae</taxon>
        <taxon>Aphidini</taxon>
        <taxon>Aphis</taxon>
        <taxon>Aphis</taxon>
    </lineage>
</organism>
<dbReference type="Gene3D" id="1.20.90.10">
    <property type="entry name" value="Phospholipase A2 domain"/>
    <property type="match status" value="1"/>
</dbReference>
<name>A0A6G0T2I8_APHGL</name>
<accession>A0A6G0T2I8</accession>
<dbReference type="GO" id="GO:0050482">
    <property type="term" value="P:arachidonate secretion"/>
    <property type="evidence" value="ECO:0007669"/>
    <property type="project" value="InterPro"/>
</dbReference>
<dbReference type="GO" id="GO:0005198">
    <property type="term" value="F:structural molecule activity"/>
    <property type="evidence" value="ECO:0007669"/>
    <property type="project" value="InterPro"/>
</dbReference>
<dbReference type="InterPro" id="IPR049512">
    <property type="entry name" value="DJR-like_dom"/>
</dbReference>